<keyword evidence="1" id="KW-0802">TPR repeat</keyword>
<dbReference type="Pfam" id="PF14559">
    <property type="entry name" value="TPR_19"/>
    <property type="match status" value="1"/>
</dbReference>
<dbReference type="SUPFAM" id="SSF48452">
    <property type="entry name" value="TPR-like"/>
    <property type="match status" value="1"/>
</dbReference>
<organism evidence="2 3">
    <name type="scientific">Paroceanicella profunda</name>
    <dbReference type="NCBI Taxonomy" id="2579971"/>
    <lineage>
        <taxon>Bacteria</taxon>
        <taxon>Pseudomonadati</taxon>
        <taxon>Pseudomonadota</taxon>
        <taxon>Alphaproteobacteria</taxon>
        <taxon>Rhodobacterales</taxon>
        <taxon>Paracoccaceae</taxon>
        <taxon>Paroceanicella</taxon>
    </lineage>
</organism>
<dbReference type="Gene3D" id="3.40.50.10070">
    <property type="entry name" value="TolB, N-terminal domain"/>
    <property type="match status" value="1"/>
</dbReference>
<reference evidence="2 3" key="1">
    <citation type="submission" date="2019-06" db="EMBL/GenBank/DDBJ databases">
        <title>Genome sequence of Rhodobacteraceae bacterium D4M1.</title>
        <authorList>
            <person name="Cao J."/>
        </authorList>
    </citation>
    <scope>NUCLEOTIDE SEQUENCE [LARGE SCALE GENOMIC DNA]</scope>
    <source>
        <strain evidence="2 3">D4M1</strain>
    </source>
</reference>
<dbReference type="InterPro" id="IPR011990">
    <property type="entry name" value="TPR-like_helical_dom_sf"/>
</dbReference>
<evidence type="ECO:0000256" key="1">
    <source>
        <dbReference type="PROSITE-ProRule" id="PRU00339"/>
    </source>
</evidence>
<gene>
    <name evidence="2" type="ORF">FDP22_17815</name>
</gene>
<dbReference type="PANTHER" id="PTHR12558">
    <property type="entry name" value="CELL DIVISION CYCLE 16,23,27"/>
    <property type="match status" value="1"/>
</dbReference>
<dbReference type="KEGG" id="ppru:FDP22_17815"/>
<dbReference type="PANTHER" id="PTHR12558:SF33">
    <property type="entry name" value="BLL7664 PROTEIN"/>
    <property type="match status" value="1"/>
</dbReference>
<feature type="repeat" description="TPR" evidence="1">
    <location>
        <begin position="347"/>
        <end position="380"/>
    </location>
</feature>
<protein>
    <submittedName>
        <fullName evidence="2">Tetratricopeptide repeat protein</fullName>
    </submittedName>
</protein>
<dbReference type="PROSITE" id="PS50005">
    <property type="entry name" value="TPR"/>
    <property type="match status" value="2"/>
</dbReference>
<accession>A0A5B8FY83</accession>
<dbReference type="OrthoDB" id="54411at2"/>
<keyword evidence="3" id="KW-1185">Reference proteome</keyword>
<evidence type="ECO:0000313" key="3">
    <source>
        <dbReference type="Proteomes" id="UP000305888"/>
    </source>
</evidence>
<dbReference type="EMBL" id="CP040818">
    <property type="protein sequence ID" value="QDL93475.1"/>
    <property type="molecule type" value="Genomic_DNA"/>
</dbReference>
<dbReference type="RefSeq" id="WP_138575886.1">
    <property type="nucleotide sequence ID" value="NZ_CP040818.1"/>
</dbReference>
<name>A0A5B8FY83_9RHOB</name>
<evidence type="ECO:0000313" key="2">
    <source>
        <dbReference type="EMBL" id="QDL93475.1"/>
    </source>
</evidence>
<proteinExistence type="predicted"/>
<feature type="repeat" description="TPR" evidence="1">
    <location>
        <begin position="381"/>
        <end position="414"/>
    </location>
</feature>
<dbReference type="InterPro" id="IPR019734">
    <property type="entry name" value="TPR_rpt"/>
</dbReference>
<dbReference type="Gene3D" id="1.25.40.10">
    <property type="entry name" value="Tetratricopeptide repeat domain"/>
    <property type="match status" value="1"/>
</dbReference>
<sequence length="509" mass="56544">MALGGIGLILVETGGTRKVLRFSGPEEMPELEDLPRAGVLALDPPIGEQRLRELQVLAKEAAEIRVTGGAREALGPDTRFGLEYFGLHPPGPTSPPEDLWILHPRREALYAQPVKRALAAPFTLAVLPFRSPSGDRRMRLQARGMSDDVNMGLTRFSELSVMSRGTSRVWRDTLLPPFEIGQRMNVRFVISGSLSERAGMMRLDVALTESASGRAIWAERFQRPSDDLFGVAEDVADRITSATALGISEREYAQQALTPPPGDLRATELVLSAQALLHVPSVNAVAEAEQMCNVALALEPGYARALSLLSRCENLRWRHGWTTHPDRTLQRALAFAQRAVDAEPRDARAHGEIGFARLYRREHALCVAAYEEALRLNPNDADMLADAADAFAHSGRASEALEMLERAMQLNPWFPDLYLWLQAGAFFTLRRYQEAVRTVLRMQDPTQGRRILAAAYAHLGQREAAEREAWRIRAAFPRFTVANWLSVVPDQDPADRDHFAEGLRRAGLP</sequence>
<dbReference type="SMART" id="SM00028">
    <property type="entry name" value="TPR"/>
    <property type="match status" value="2"/>
</dbReference>
<dbReference type="AlphaFoldDB" id="A0A5B8FY83"/>
<dbReference type="Proteomes" id="UP000305888">
    <property type="component" value="Chromosome"/>
</dbReference>